<dbReference type="GO" id="GO:0004523">
    <property type="term" value="F:RNA-DNA hybrid ribonuclease activity"/>
    <property type="evidence" value="ECO:0007669"/>
    <property type="project" value="InterPro"/>
</dbReference>
<dbReference type="Proteomes" id="UP000499080">
    <property type="component" value="Unassembled WGS sequence"/>
</dbReference>
<dbReference type="GO" id="GO:0003676">
    <property type="term" value="F:nucleic acid binding"/>
    <property type="evidence" value="ECO:0007669"/>
    <property type="project" value="InterPro"/>
</dbReference>
<dbReference type="CDD" id="cd09276">
    <property type="entry name" value="Rnase_HI_RT_non_LTR"/>
    <property type="match status" value="1"/>
</dbReference>
<dbReference type="InterPro" id="IPR036397">
    <property type="entry name" value="RNaseH_sf"/>
</dbReference>
<dbReference type="OrthoDB" id="6515318at2759"/>
<accession>A0A4Y2Q353</accession>
<dbReference type="InterPro" id="IPR002156">
    <property type="entry name" value="RNaseH_domain"/>
</dbReference>
<dbReference type="AlphaFoldDB" id="A0A4Y2Q353"/>
<organism evidence="2 3">
    <name type="scientific">Araneus ventricosus</name>
    <name type="common">Orbweaver spider</name>
    <name type="synonym">Epeira ventricosa</name>
    <dbReference type="NCBI Taxonomy" id="182803"/>
    <lineage>
        <taxon>Eukaryota</taxon>
        <taxon>Metazoa</taxon>
        <taxon>Ecdysozoa</taxon>
        <taxon>Arthropoda</taxon>
        <taxon>Chelicerata</taxon>
        <taxon>Arachnida</taxon>
        <taxon>Araneae</taxon>
        <taxon>Araneomorphae</taxon>
        <taxon>Entelegynae</taxon>
        <taxon>Araneoidea</taxon>
        <taxon>Araneidae</taxon>
        <taxon>Araneus</taxon>
    </lineage>
</organism>
<name>A0A4Y2Q353_ARAVE</name>
<dbReference type="Gene3D" id="3.30.420.10">
    <property type="entry name" value="Ribonuclease H-like superfamily/Ribonuclease H"/>
    <property type="match status" value="1"/>
</dbReference>
<dbReference type="EMBL" id="BGPR01012846">
    <property type="protein sequence ID" value="GBN57969.1"/>
    <property type="molecule type" value="Genomic_DNA"/>
</dbReference>
<dbReference type="Pfam" id="PF00075">
    <property type="entry name" value="RNase_H"/>
    <property type="match status" value="1"/>
</dbReference>
<protein>
    <recommendedName>
        <fullName evidence="1">RNase H type-1 domain-containing protein</fullName>
    </recommendedName>
</protein>
<sequence length="226" mass="26091">MGIQLALDYINNSVKWHKFHIYSDSRSTLQALSNEVNTSPEIAKIKNLYEIIIKSKWIRLHWIKAHVGHEGNEAADTLAKEATDLPHPDMQVAKSRGSVSKLFRDEMKQIWQKQWTASGNGRQTEKYIKEVKIHKHIVNKYLLQFLTGHGRFPFYFHRFNLTASPNCSCGQIGDADHYVWHCPNTSILRNKLTFDRDNPVSLLQSKENVQTICEIISWVCDTTAQV</sequence>
<gene>
    <name evidence="2" type="ORF">AVEN_151096_1</name>
</gene>
<evidence type="ECO:0000313" key="2">
    <source>
        <dbReference type="EMBL" id="GBN57969.1"/>
    </source>
</evidence>
<comment type="caution">
    <text evidence="2">The sequence shown here is derived from an EMBL/GenBank/DDBJ whole genome shotgun (WGS) entry which is preliminary data.</text>
</comment>
<reference evidence="2 3" key="1">
    <citation type="journal article" date="2019" name="Sci. Rep.">
        <title>Orb-weaving spider Araneus ventricosus genome elucidates the spidroin gene catalogue.</title>
        <authorList>
            <person name="Kono N."/>
            <person name="Nakamura H."/>
            <person name="Ohtoshi R."/>
            <person name="Moran D.A.P."/>
            <person name="Shinohara A."/>
            <person name="Yoshida Y."/>
            <person name="Fujiwara M."/>
            <person name="Mori M."/>
            <person name="Tomita M."/>
            <person name="Arakawa K."/>
        </authorList>
    </citation>
    <scope>NUCLEOTIDE SEQUENCE [LARGE SCALE GENOMIC DNA]</scope>
</reference>
<proteinExistence type="predicted"/>
<dbReference type="InterPro" id="IPR012337">
    <property type="entry name" value="RNaseH-like_sf"/>
</dbReference>
<dbReference type="PROSITE" id="PS50879">
    <property type="entry name" value="RNASE_H_1"/>
    <property type="match status" value="1"/>
</dbReference>
<evidence type="ECO:0000259" key="1">
    <source>
        <dbReference type="PROSITE" id="PS50879"/>
    </source>
</evidence>
<dbReference type="SUPFAM" id="SSF53098">
    <property type="entry name" value="Ribonuclease H-like"/>
    <property type="match status" value="1"/>
</dbReference>
<evidence type="ECO:0000313" key="3">
    <source>
        <dbReference type="Proteomes" id="UP000499080"/>
    </source>
</evidence>
<feature type="domain" description="RNase H type-1" evidence="1">
    <location>
        <begin position="1"/>
        <end position="84"/>
    </location>
</feature>
<keyword evidence="3" id="KW-1185">Reference proteome</keyword>